<feature type="region of interest" description="Disordered" evidence="3">
    <location>
        <begin position="75"/>
        <end position="147"/>
    </location>
</feature>
<feature type="compositionally biased region" description="Polar residues" evidence="3">
    <location>
        <begin position="464"/>
        <end position="473"/>
    </location>
</feature>
<reference evidence="5 6" key="1">
    <citation type="submission" date="2019-03" db="EMBL/GenBank/DDBJ databases">
        <title>Sequencing 23 genomes of Wallemia ichthyophaga.</title>
        <authorList>
            <person name="Gostincar C."/>
        </authorList>
    </citation>
    <scope>NUCLEOTIDE SEQUENCE [LARGE SCALE GENOMIC DNA]</scope>
    <source>
        <strain evidence="5 6">EXF-5753</strain>
    </source>
</reference>
<sequence>MYKPSPPASPSPTPRSHTSHSRQSSLTSPGQQTIQFGDEERDRIRAEQSLRHQLEGFTLQDVDYDEYDEYSLEFGRNDYGYTPSKGSEGHPTGDTPLKGMMNGSTPAPPSSSRALLSKELDRLIGNKPVNPSPFNPSRFGGTTYEEPQLNHLNHSSARLPDLTGLTYATASPEKGSTHKLLSSKRTRLGREDENVILSSISNLEHKLSTLNAENAQSRQRVADLEDELIEARREVARARASSSQEVEEHWQAKYKALADEKRALEEMAKTLRSLVENLKSELNAQAKVIEELKQDRSANEAKLVDKDRQIGWLNGQVAKLNKDVDGLWKALNESKEKEQDKLRKERDALRDSELEKQREKEREMQMRQDQAEEVAAAAATTDAPVNTAAPAASADAPPKLVLRPFGSHLRPEPAPSSFFSPTRDRAARSYPLTESAEKTKDVEREERREREREREKEVPAINIEESSGTATPKTSKRGSKDRSGMYWSLPASSGKSMRRASVAPPPTPSLESKVHDDGFVEGLIERIGKSSSGWESKVPPQTVLARVVRELEDDFAHYKGIYGEMSEQFKVLDPASNANKRRVLTQHLHQVISVLESKISSLYQLLKYGDKSVSKTPSKKAAAAATAKS</sequence>
<dbReference type="Proteomes" id="UP000310189">
    <property type="component" value="Unassembled WGS sequence"/>
</dbReference>
<evidence type="ECO:0000313" key="6">
    <source>
        <dbReference type="Proteomes" id="UP000310189"/>
    </source>
</evidence>
<dbReference type="Pfam" id="PF06657">
    <property type="entry name" value="Cep57_MT_bd"/>
    <property type="match status" value="1"/>
</dbReference>
<name>A0A4T0FLI1_9BASI</name>
<keyword evidence="2" id="KW-0963">Cytoplasm</keyword>
<dbReference type="OrthoDB" id="3266862at2759"/>
<organism evidence="5 6">
    <name type="scientific">Wallemia hederae</name>
    <dbReference type="NCBI Taxonomy" id="1540922"/>
    <lineage>
        <taxon>Eukaryota</taxon>
        <taxon>Fungi</taxon>
        <taxon>Dikarya</taxon>
        <taxon>Basidiomycota</taxon>
        <taxon>Wallemiomycotina</taxon>
        <taxon>Wallemiomycetes</taxon>
        <taxon>Wallemiales</taxon>
        <taxon>Wallemiaceae</taxon>
        <taxon>Wallemia</taxon>
    </lineage>
</organism>
<feature type="compositionally biased region" description="Basic and acidic residues" evidence="3">
    <location>
        <begin position="335"/>
        <end position="370"/>
    </location>
</feature>
<feature type="compositionally biased region" description="Basic and acidic residues" evidence="3">
    <location>
        <begin position="435"/>
        <end position="458"/>
    </location>
</feature>
<dbReference type="EMBL" id="SPNW01000029">
    <property type="protein sequence ID" value="TIA89221.1"/>
    <property type="molecule type" value="Genomic_DNA"/>
</dbReference>
<evidence type="ECO:0000313" key="5">
    <source>
        <dbReference type="EMBL" id="TIA89221.1"/>
    </source>
</evidence>
<evidence type="ECO:0000256" key="1">
    <source>
        <dbReference type="ARBA" id="ARBA00004496"/>
    </source>
</evidence>
<accession>A0A4T0FLI1</accession>
<dbReference type="InterPro" id="IPR024957">
    <property type="entry name" value="Cep57_MT-bd_dom"/>
</dbReference>
<dbReference type="PANTHER" id="PTHR18898:SF2">
    <property type="entry name" value="NUCLEOPROTEIN TPR"/>
    <property type="match status" value="1"/>
</dbReference>
<keyword evidence="6" id="KW-1185">Reference proteome</keyword>
<gene>
    <name evidence="5" type="ORF">E3P99_02187</name>
</gene>
<dbReference type="GO" id="GO:0017056">
    <property type="term" value="F:structural constituent of nuclear pore"/>
    <property type="evidence" value="ECO:0007669"/>
    <property type="project" value="TreeGrafter"/>
</dbReference>
<dbReference type="AlphaFoldDB" id="A0A4T0FLI1"/>
<comment type="subcellular location">
    <subcellularLocation>
        <location evidence="1">Cytoplasm</location>
    </subcellularLocation>
</comment>
<feature type="compositionally biased region" description="Polar residues" evidence="3">
    <location>
        <begin position="23"/>
        <end position="35"/>
    </location>
</feature>
<feature type="compositionally biased region" description="Low complexity" evidence="3">
    <location>
        <begin position="373"/>
        <end position="398"/>
    </location>
</feature>
<dbReference type="GO" id="GO:0008017">
    <property type="term" value="F:microtubule binding"/>
    <property type="evidence" value="ECO:0007669"/>
    <property type="project" value="InterPro"/>
</dbReference>
<feature type="region of interest" description="Disordered" evidence="3">
    <location>
        <begin position="1"/>
        <end position="44"/>
    </location>
</feature>
<dbReference type="PANTHER" id="PTHR18898">
    <property type="entry name" value="NUCLEOPROTEIN TPR-RELATED"/>
    <property type="match status" value="1"/>
</dbReference>
<protein>
    <recommendedName>
        <fullName evidence="4">Cep57 centrosome microtubule-binding domain-containing protein</fullName>
    </recommendedName>
</protein>
<feature type="domain" description="Cep57 centrosome microtubule-binding" evidence="4">
    <location>
        <begin position="535"/>
        <end position="605"/>
    </location>
</feature>
<dbReference type="GO" id="GO:0006406">
    <property type="term" value="P:mRNA export from nucleus"/>
    <property type="evidence" value="ECO:0007669"/>
    <property type="project" value="TreeGrafter"/>
</dbReference>
<dbReference type="GO" id="GO:0005643">
    <property type="term" value="C:nuclear pore"/>
    <property type="evidence" value="ECO:0007669"/>
    <property type="project" value="TreeGrafter"/>
</dbReference>
<evidence type="ECO:0000256" key="2">
    <source>
        <dbReference type="ARBA" id="ARBA00022490"/>
    </source>
</evidence>
<feature type="compositionally biased region" description="Pro residues" evidence="3">
    <location>
        <begin position="1"/>
        <end position="13"/>
    </location>
</feature>
<feature type="region of interest" description="Disordered" evidence="3">
    <location>
        <begin position="335"/>
        <end position="515"/>
    </location>
</feature>
<dbReference type="GO" id="GO:0005737">
    <property type="term" value="C:cytoplasm"/>
    <property type="evidence" value="ECO:0007669"/>
    <property type="project" value="UniProtKB-SubCell"/>
</dbReference>
<evidence type="ECO:0000256" key="3">
    <source>
        <dbReference type="SAM" id="MobiDB-lite"/>
    </source>
</evidence>
<proteinExistence type="predicted"/>
<evidence type="ECO:0000259" key="4">
    <source>
        <dbReference type="Pfam" id="PF06657"/>
    </source>
</evidence>
<comment type="caution">
    <text evidence="5">The sequence shown here is derived from an EMBL/GenBank/DDBJ whole genome shotgun (WGS) entry which is preliminary data.</text>
</comment>